<comment type="caution">
    <text evidence="1">The sequence shown here is derived from an EMBL/GenBank/DDBJ whole genome shotgun (WGS) entry which is preliminary data.</text>
</comment>
<dbReference type="Gene3D" id="3.30.70.100">
    <property type="match status" value="1"/>
</dbReference>
<gene>
    <name evidence="1" type="ORF">C7450_11823</name>
</gene>
<reference evidence="1 2" key="1">
    <citation type="submission" date="2018-05" db="EMBL/GenBank/DDBJ databases">
        <title>Genomic Encyclopedia of Type Strains, Phase IV (KMG-IV): sequencing the most valuable type-strain genomes for metagenomic binning, comparative biology and taxonomic classification.</title>
        <authorList>
            <person name="Goeker M."/>
        </authorList>
    </citation>
    <scope>NUCLEOTIDE SEQUENCE [LARGE SCALE GENOMIC DNA]</scope>
    <source>
        <strain evidence="1 2">DSM 6462</strain>
    </source>
</reference>
<dbReference type="OrthoDB" id="7107863at2"/>
<dbReference type="NCBIfam" id="TIGR02118">
    <property type="entry name" value="EthD family reductase"/>
    <property type="match status" value="1"/>
</dbReference>
<proteinExistence type="predicted"/>
<accession>A0A2V3TU75</accession>
<evidence type="ECO:0000313" key="2">
    <source>
        <dbReference type="Proteomes" id="UP000248021"/>
    </source>
</evidence>
<dbReference type="Proteomes" id="UP000248021">
    <property type="component" value="Unassembled WGS sequence"/>
</dbReference>
<evidence type="ECO:0000313" key="1">
    <source>
        <dbReference type="EMBL" id="PXW51868.1"/>
    </source>
</evidence>
<organism evidence="1 2">
    <name type="scientific">Chelatococcus asaccharovorans</name>
    <dbReference type="NCBI Taxonomy" id="28210"/>
    <lineage>
        <taxon>Bacteria</taxon>
        <taxon>Pseudomonadati</taxon>
        <taxon>Pseudomonadota</taxon>
        <taxon>Alphaproteobacteria</taxon>
        <taxon>Hyphomicrobiales</taxon>
        <taxon>Chelatococcaceae</taxon>
        <taxon>Chelatococcus</taxon>
    </lineage>
</organism>
<protein>
    <submittedName>
        <fullName evidence="1">Uncharacterized protein (TIGR02118 family)</fullName>
    </submittedName>
</protein>
<dbReference type="RefSeq" id="WP_110378183.1">
    <property type="nucleotide sequence ID" value="NZ_JAHBRY010000001.1"/>
</dbReference>
<dbReference type="InterPro" id="IPR009799">
    <property type="entry name" value="EthD_dom"/>
</dbReference>
<dbReference type="GO" id="GO:0016491">
    <property type="term" value="F:oxidoreductase activity"/>
    <property type="evidence" value="ECO:0007669"/>
    <property type="project" value="InterPro"/>
</dbReference>
<dbReference type="InterPro" id="IPR011008">
    <property type="entry name" value="Dimeric_a/b-barrel"/>
</dbReference>
<dbReference type="AlphaFoldDB" id="A0A2V3TU75"/>
<sequence>MIVRSAVLEGHVAPEHQDAFDRAMGEQVLAAIRTYPGLRDVKLRKIAVPEAGAPDVYMIFDLYFDSLAEMDAALASETRQIVRKTIAENMSLFQGRVYHLVFDERT</sequence>
<dbReference type="SUPFAM" id="SSF54909">
    <property type="entry name" value="Dimeric alpha+beta barrel"/>
    <property type="match status" value="1"/>
</dbReference>
<name>A0A2V3TU75_9HYPH</name>
<dbReference type="EMBL" id="QJJK01000018">
    <property type="protein sequence ID" value="PXW51868.1"/>
    <property type="molecule type" value="Genomic_DNA"/>
</dbReference>
<keyword evidence="2" id="KW-1185">Reference proteome</keyword>